<evidence type="ECO:0000313" key="1">
    <source>
        <dbReference type="EMBL" id="KAK1138766.1"/>
    </source>
</evidence>
<accession>A0ACC3AMK1</accession>
<proteinExistence type="predicted"/>
<dbReference type="EMBL" id="JAOPJF010000131">
    <property type="protein sequence ID" value="KAK1138766.1"/>
    <property type="molecule type" value="Genomic_DNA"/>
</dbReference>
<organism evidence="1 2">
    <name type="scientific">Aspergillus melleus</name>
    <dbReference type="NCBI Taxonomy" id="138277"/>
    <lineage>
        <taxon>Eukaryota</taxon>
        <taxon>Fungi</taxon>
        <taxon>Dikarya</taxon>
        <taxon>Ascomycota</taxon>
        <taxon>Pezizomycotina</taxon>
        <taxon>Eurotiomycetes</taxon>
        <taxon>Eurotiomycetidae</taxon>
        <taxon>Eurotiales</taxon>
        <taxon>Aspergillaceae</taxon>
        <taxon>Aspergillus</taxon>
        <taxon>Aspergillus subgen. Circumdati</taxon>
    </lineage>
</organism>
<name>A0ACC3AMK1_9EURO</name>
<protein>
    <submittedName>
        <fullName evidence="1">Uncharacterized protein</fullName>
    </submittedName>
</protein>
<keyword evidence="2" id="KW-1185">Reference proteome</keyword>
<comment type="caution">
    <text evidence="1">The sequence shown here is derived from an EMBL/GenBank/DDBJ whole genome shotgun (WGS) entry which is preliminary data.</text>
</comment>
<evidence type="ECO:0000313" key="2">
    <source>
        <dbReference type="Proteomes" id="UP001177260"/>
    </source>
</evidence>
<sequence>MGWVTEGISMCPVEKIDDVVESIEDYHPGGYHPVHLNDVFNRRYEVVGKLAFGQTSTVWLAWDRRLEQQVALKIVKAAASKDNKELEILRHLSDPGLEHMGKRHVVKLLDYFEHHGPNGTHLCLVFPVLISDGKEMVLAGKPCQISSVQAIAKQILLGLDFLHSQSIIHCDLKPANIMFVLEGVASCDGFINPPRFVSVEPSNGLRRDRSVPEYLMASQRGQVTFEDVDPANLLVQLGDLGGAAWCDQCPQRPVTLIPLRAPELIQRTTWDWRIDIWTLGCLIYELATNEQLFPVSDLGTSEQIDREHGMLVDNMMGRSPQMFEAFAFFLRERLRSNWGPMDVQQDPASFLCSMLQRDPQARKSTTELLQHPWMTEGTAW</sequence>
<reference evidence="1 2" key="1">
    <citation type="journal article" date="2023" name="ACS Omega">
        <title>Identification of the Neoaspergillic Acid Biosynthesis Gene Cluster by Establishing an In Vitro CRISPR-Ribonucleoprotein Genetic System in Aspergillus melleus.</title>
        <authorList>
            <person name="Yuan B."/>
            <person name="Grau M.F."/>
            <person name="Murata R.M."/>
            <person name="Torok T."/>
            <person name="Venkateswaran K."/>
            <person name="Stajich J.E."/>
            <person name="Wang C.C.C."/>
        </authorList>
    </citation>
    <scope>NUCLEOTIDE SEQUENCE [LARGE SCALE GENOMIC DNA]</scope>
    <source>
        <strain evidence="1 2">IMV 1140</strain>
    </source>
</reference>
<dbReference type="Proteomes" id="UP001177260">
    <property type="component" value="Unassembled WGS sequence"/>
</dbReference>
<gene>
    <name evidence="1" type="ORF">N8T08_002031</name>
</gene>